<evidence type="ECO:0000256" key="1">
    <source>
        <dbReference type="SAM" id="Coils"/>
    </source>
</evidence>
<dbReference type="RefSeq" id="WP_354149966.1">
    <property type="nucleotide sequence ID" value="NZ_JBEPMN010000001.1"/>
</dbReference>
<dbReference type="Gene3D" id="3.40.50.2000">
    <property type="entry name" value="Glycogen Phosphorylase B"/>
    <property type="match status" value="1"/>
</dbReference>
<dbReference type="Pfam" id="PF00534">
    <property type="entry name" value="Glycos_transf_1"/>
    <property type="match status" value="1"/>
</dbReference>
<reference evidence="4 5" key="1">
    <citation type="submission" date="2024-06" db="EMBL/GenBank/DDBJ databases">
        <title>Genomic Encyclopedia of Type Strains, Phase IV (KMG-IV): sequencing the most valuable type-strain genomes for metagenomic binning, comparative biology and taxonomic classification.</title>
        <authorList>
            <person name="Goeker M."/>
        </authorList>
    </citation>
    <scope>NUCLEOTIDE SEQUENCE [LARGE SCALE GENOMIC DNA]</scope>
    <source>
        <strain evidence="4 5">DSM 19730</strain>
    </source>
</reference>
<evidence type="ECO:0000259" key="3">
    <source>
        <dbReference type="Pfam" id="PF00534"/>
    </source>
</evidence>
<feature type="region of interest" description="Disordered" evidence="2">
    <location>
        <begin position="1"/>
        <end position="23"/>
    </location>
</feature>
<dbReference type="Proteomes" id="UP001549143">
    <property type="component" value="Unassembled WGS sequence"/>
</dbReference>
<evidence type="ECO:0000313" key="4">
    <source>
        <dbReference type="EMBL" id="MET3660055.1"/>
    </source>
</evidence>
<feature type="compositionally biased region" description="Polar residues" evidence="2">
    <location>
        <begin position="8"/>
        <end position="23"/>
    </location>
</feature>
<dbReference type="InterPro" id="IPR001296">
    <property type="entry name" value="Glyco_trans_1"/>
</dbReference>
<proteinExistence type="predicted"/>
<keyword evidence="1" id="KW-0175">Coiled coil</keyword>
<protein>
    <submittedName>
        <fullName evidence="4">Glycosyltransferase involved in cell wall biosynthesis</fullName>
    </submittedName>
</protein>
<sequence>MNERRDSGNSGSSDIHATPSIQQPSCTSFFDEVAELRAAIQHEKQMRLKAEALPVISSDLQSEAADREAKLKNEIRKLRRRLMDVSRRHEALVNSRSWRMTAPYRSAGLMLKSLFRRNGGARYLAQNMEAGFKAKPVSEFARKAIPSGLKQALQCDVCIITNCRFPGGNASSTLDEVRTFSEAGLQVALVHCPLNGKIKPISERYATWLEHIVHIEDLSSIDCNLLIIRGPRVIMEESLKAIGPIVKSKRTAFVINNSAFRPDGALVFGWRELLDRVDSLPWENKAIHPLGPAIRHEVREEALSEAVSPHDWPPTFDAGAIPFIERGPMVMPFVIGRHGRDGHEKWLESSDELLKAYPSNPSVQVRIMGGAEKAERLLGVIPENWMVLPFGAQSVADFLQGLDAFVYFPHTGLNEAFGRTIVEAMFSGLPCILPRRFATTFGELAVYCEPSQVMGALERLASDDIKRKDFVRAVREQAFARYESASLFLRAPELPVKSEIPQPEPLNEELLRYKAWVEGV</sequence>
<feature type="domain" description="Glycosyl transferase family 1" evidence="3">
    <location>
        <begin position="351"/>
        <end position="433"/>
    </location>
</feature>
<evidence type="ECO:0000313" key="5">
    <source>
        <dbReference type="Proteomes" id="UP001549143"/>
    </source>
</evidence>
<accession>A0ABV2KHH9</accession>
<comment type="caution">
    <text evidence="4">The sequence shown here is derived from an EMBL/GenBank/DDBJ whole genome shotgun (WGS) entry which is preliminary data.</text>
</comment>
<dbReference type="EMBL" id="JBEPMN010000001">
    <property type="protein sequence ID" value="MET3660055.1"/>
    <property type="molecule type" value="Genomic_DNA"/>
</dbReference>
<dbReference type="SUPFAM" id="SSF53756">
    <property type="entry name" value="UDP-Glycosyltransferase/glycogen phosphorylase"/>
    <property type="match status" value="1"/>
</dbReference>
<keyword evidence="5" id="KW-1185">Reference proteome</keyword>
<feature type="coiled-coil region" evidence="1">
    <location>
        <begin position="61"/>
        <end position="95"/>
    </location>
</feature>
<name>A0ABV2KHH9_9HYPH</name>
<evidence type="ECO:0000256" key="2">
    <source>
        <dbReference type="SAM" id="MobiDB-lite"/>
    </source>
</evidence>
<organism evidence="4 5">
    <name type="scientific">Aquamicrobium ahrensii</name>
    <dbReference type="NCBI Taxonomy" id="469551"/>
    <lineage>
        <taxon>Bacteria</taxon>
        <taxon>Pseudomonadati</taxon>
        <taxon>Pseudomonadota</taxon>
        <taxon>Alphaproteobacteria</taxon>
        <taxon>Hyphomicrobiales</taxon>
        <taxon>Phyllobacteriaceae</taxon>
        <taxon>Aquamicrobium</taxon>
    </lineage>
</organism>
<gene>
    <name evidence="4" type="ORF">ABID44_000355</name>
</gene>